<evidence type="ECO:0000313" key="2">
    <source>
        <dbReference type="Proteomes" id="UP001172680"/>
    </source>
</evidence>
<keyword evidence="2" id="KW-1185">Reference proteome</keyword>
<comment type="caution">
    <text evidence="1">The sequence shown here is derived from an EMBL/GenBank/DDBJ whole genome shotgun (WGS) entry which is preliminary data.</text>
</comment>
<dbReference type="Proteomes" id="UP001172680">
    <property type="component" value="Unassembled WGS sequence"/>
</dbReference>
<name>A0ACC2ZBW9_9PEZI</name>
<protein>
    <submittedName>
        <fullName evidence="1">Erv26 super protein</fullName>
    </submittedName>
</protein>
<proteinExistence type="predicted"/>
<organism evidence="1 2">
    <name type="scientific">Coniosporium tulheliwenetii</name>
    <dbReference type="NCBI Taxonomy" id="3383036"/>
    <lineage>
        <taxon>Eukaryota</taxon>
        <taxon>Fungi</taxon>
        <taxon>Dikarya</taxon>
        <taxon>Ascomycota</taxon>
        <taxon>Pezizomycotina</taxon>
        <taxon>Dothideomycetes</taxon>
        <taxon>Dothideomycetes incertae sedis</taxon>
        <taxon>Coniosporium</taxon>
    </lineage>
</organism>
<dbReference type="EMBL" id="JAPDRP010000008">
    <property type="protein sequence ID" value="KAJ9645292.1"/>
    <property type="molecule type" value="Genomic_DNA"/>
</dbReference>
<sequence>MWILPLVGYLGVLLGFAFLTLAIASGLYYLSELVEEHTVLAKKLLTRLIYGVIALQILLCLVDKFPVGLSILSVFSHVIYAQNLRRFPIVKLTDPLFILSCALVLLNHYLWFTHFSAPPSRPSTSYYNPYSARDASIPTFTEISSYFGLCVWLVPFALFVSLSAGENVLPSMGSEYATGEGSSYVSAGRESTMGVAGSVSSGVGATGRKRAGTNAGMAKAVVNGVREWVGETGEVLGVWRGEDEEILRLSQQTSSTPQSTSAPNPTHVSPQTEHNHAAPLQKAQNDLLRNRRTNLRPAARADYLTGFHKRKQARIKHAQEFAAKKAREERIRDRAELRQQRKEGLEKHVESVNVMLRQAAGEDGEADGEAEGDEAEGSEEEWAGIEEPAEAEVDREDEYIDEDRYTTVTVEAVDIDREGIHTGEAAEEKSEDTGGGEKPKATADAQGEAKKRIWTKERPKTNKPKKKKKKQKFRYESKAERKFTRSKQQLKNREQAKARRG</sequence>
<evidence type="ECO:0000313" key="1">
    <source>
        <dbReference type="EMBL" id="KAJ9645292.1"/>
    </source>
</evidence>
<accession>A0ACC2ZBW9</accession>
<gene>
    <name evidence="1" type="primary">SVP26</name>
    <name evidence="1" type="ORF">H2199_003298</name>
</gene>
<reference evidence="1" key="1">
    <citation type="submission" date="2022-10" db="EMBL/GenBank/DDBJ databases">
        <title>Culturing micro-colonial fungi from biological soil crusts in the Mojave desert and describing Neophaeococcomyces mojavensis, and introducing the new genera and species Taxawa tesnikishii.</title>
        <authorList>
            <person name="Kurbessoian T."/>
            <person name="Stajich J.E."/>
        </authorList>
    </citation>
    <scope>NUCLEOTIDE SEQUENCE</scope>
    <source>
        <strain evidence="1">JES_115</strain>
    </source>
</reference>